<accession>A0A4D6LFR1</accession>
<dbReference type="EMBL" id="CP039347">
    <property type="protein sequence ID" value="QCD87323.1"/>
    <property type="molecule type" value="Genomic_DNA"/>
</dbReference>
<dbReference type="Pfam" id="PF23282">
    <property type="entry name" value="WHD_ROQ1"/>
    <property type="match status" value="1"/>
</dbReference>
<sequence>MRAPTARNLCTLAALFRSRSISKPNTKVEPFIKPSPEFDVGFGSELQHFSEHDLARDSSRGDFVDEDGGTAEMSALLCSKQDKGFGYEEVDHEEKRKSAVEIPWMPDLCHGNLLVKRKGVVRERKHKWIFKYSSDDRFDRLIKVCAAKLGTTKTVNVFGHLGRKTGVKEYNALLKVCIEKARATDDEHIAVNEMSKAFHLLKSMRDSGYPLEEQTYGQLLWYISDMGLVQEFQLFSDVIKAENPGSASRLGYYEMLLWLRVDNEEMIRDICEFITVDDRENTSALRVSYLMALCESDRKKQVLDVVKNVDIKLLSAECIVNIFQSLGRLQQESVADDILLDLRARDYDEDKISNFIVSYALSIPNLAVEDIIAKVNNMHELLELLPSSSSYEKLILHCCGLDKVGDALDIVEQMCDAGFNLSTGVLQFILQICEESFEYILVHRIHSIICRYHLALNGEICRCLVHFCVRIKDFEGAYKIIGDLEEMNVKLKTNMYNAIMAGYFREKNISAGLRVVKHMQDANVPPNSQTFCYLIHNCETEEDIMKYCDEMKQSGIQPTKQVFMALVNSYAACGKLEKAKQVLLDPNIPDKNINEIKSVLVAALASHGQLSEALLVYEQIKKAGHKLEPKAATSLIEELTQHNGELDRLLLLLKEVSDLDYWVDGCFKVIVYCARNKNLSSTILLFKQLKDTFRNDEMVMEALFDGVFSAIAESESTHLQIGLDLLWAIKDELGLWPSRQCLDFLLSACANAGDLNNARLIWREYEIAGFPYNVLSYLRMYQALLAAGDVRSASFMLKKIPRDDAEVCSVIIACQETYCALDSLGEKKKQGEKKARKQTGSNYKKSEPTKTRPQYEGIEVIVRKVTDILGHKFSSLPNDNLVGMEFRVEELEKLLYSESSNEVRVFGISGMGGVGKTTLVRALYERICHQYDFTCYIDDVNQIYGDSSTLGVQKQLLSCSLNEKYEEICNVSEGTYLIWKRLHRKKALIVLDNVDEVEQLKVFSGNRDTMLRDCLGRGSIIIIISRDEQILRIHGVDEVRHVQPLEEEEAVQLFCRHAFKANVIMSDFEKMTYEVLWHAQGHPLAIEILGSTLFGLSVSQWRSALAMLRENKSKKIMDVLRISFEALDSTNKEIFLDISCFLHNYIMDHAVEILNIRGFYPDFGLQVLINKSLLIVKHGIIKMHRLLIDLGQSIVREISPKEPRNWSRVWRCKDLQKILSNNMPAENLEAVVFNQFEFRKRTLSADAFSNLSHLKLLKINGPYFSGSLDYLPSELGYLYWNRYPFKSLPPRFLPYKLVSLSLTYSNIERLWEDTKPLHSLKHLDLSYSEKLIKLPDLGEAINLERLCLRYCTKIREIHPSIGLLRKLSNVTLEGCENLIKLPHFEETQNLEILNLERCIKLEKLHPSIGHIRKLKSLYLRHCESLTMLPDFGEDLNLERLYLDRCIKLRHINPSIHRLKKLTILCLAGCKRLVSLPITILCLNSLSDLYVSTCSNLSYIQLLEEARDEGHLKRPCVGEASVRSSIMKRWFKWPLHLLHSRTHKDSASHLLPSPNFSCIRVLQLSFCALLEIPDVVGSLHSLERLKLSGNSFSKLPSLKELSKLHYLVLRHCKQLKYLPELPSQTYLPSPTTEFPVCTDTKDKEIDLHFVNSVLDALNCPKLDEIERERCTKMAVSWMIQILQAQYRRDPLSITNKYFSSLTPGSEIPRLFNHQYKSSYVSSIDASPYRNDYVAAVFCVLFEARCKRGIVSPMCPQKAKGGSKIPMLLDDDLAVMDNCSDYLWMTFLNKYEFLEYQHSRLYNNISEVVGDGFHISVKKWGYRLIYDLDLELSILARMHGGS</sequence>
<dbReference type="Gene3D" id="1.25.40.10">
    <property type="entry name" value="Tetratricopeptide repeat domain"/>
    <property type="match status" value="4"/>
</dbReference>
<evidence type="ECO:0000313" key="7">
    <source>
        <dbReference type="EMBL" id="QCD87323.1"/>
    </source>
</evidence>
<dbReference type="InterPro" id="IPR001611">
    <property type="entry name" value="Leu-rich_rpt"/>
</dbReference>
<keyword evidence="2" id="KW-0677">Repeat</keyword>
<gene>
    <name evidence="7" type="ORF">DEO72_LG3g1857</name>
</gene>
<dbReference type="Pfam" id="PF00931">
    <property type="entry name" value="NB-ARC"/>
    <property type="match status" value="1"/>
</dbReference>
<dbReference type="InterPro" id="IPR011713">
    <property type="entry name" value="Leu-rich_rpt_3"/>
</dbReference>
<dbReference type="InterPro" id="IPR042197">
    <property type="entry name" value="Apaf_helical"/>
</dbReference>
<dbReference type="InterPro" id="IPR058192">
    <property type="entry name" value="WHD_ROQ1-like"/>
</dbReference>
<dbReference type="SUPFAM" id="SSF52058">
    <property type="entry name" value="L domain-like"/>
    <property type="match status" value="1"/>
</dbReference>
<dbReference type="Proteomes" id="UP000501690">
    <property type="component" value="Linkage Group LG3"/>
</dbReference>
<evidence type="ECO:0000259" key="5">
    <source>
        <dbReference type="Pfam" id="PF00931"/>
    </source>
</evidence>
<dbReference type="PROSITE" id="PS51450">
    <property type="entry name" value="LRR"/>
    <property type="match status" value="1"/>
</dbReference>
<dbReference type="Gene3D" id="3.80.10.10">
    <property type="entry name" value="Ribonuclease Inhibitor"/>
    <property type="match status" value="3"/>
</dbReference>
<dbReference type="PANTHER" id="PTHR47262">
    <property type="entry name" value="OS02G0132600 PROTEIN"/>
    <property type="match status" value="1"/>
</dbReference>
<feature type="domain" description="NB-ARC" evidence="5">
    <location>
        <begin position="888"/>
        <end position="1062"/>
    </location>
</feature>
<organism evidence="7 8">
    <name type="scientific">Vigna unguiculata</name>
    <name type="common">Cowpea</name>
    <dbReference type="NCBI Taxonomy" id="3917"/>
    <lineage>
        <taxon>Eukaryota</taxon>
        <taxon>Viridiplantae</taxon>
        <taxon>Streptophyta</taxon>
        <taxon>Embryophyta</taxon>
        <taxon>Tracheophyta</taxon>
        <taxon>Spermatophyta</taxon>
        <taxon>Magnoliopsida</taxon>
        <taxon>eudicotyledons</taxon>
        <taxon>Gunneridae</taxon>
        <taxon>Pentapetalae</taxon>
        <taxon>rosids</taxon>
        <taxon>fabids</taxon>
        <taxon>Fabales</taxon>
        <taxon>Fabaceae</taxon>
        <taxon>Papilionoideae</taxon>
        <taxon>50 kb inversion clade</taxon>
        <taxon>NPAAA clade</taxon>
        <taxon>indigoferoid/millettioid clade</taxon>
        <taxon>Phaseoleae</taxon>
        <taxon>Vigna</taxon>
    </lineage>
</organism>
<evidence type="ECO:0000256" key="1">
    <source>
        <dbReference type="ARBA" id="ARBA00022614"/>
    </source>
</evidence>
<dbReference type="Gene3D" id="3.40.50.300">
    <property type="entry name" value="P-loop containing nucleotide triphosphate hydrolases"/>
    <property type="match status" value="1"/>
</dbReference>
<dbReference type="Pfam" id="PF07725">
    <property type="entry name" value="LRR_3"/>
    <property type="match status" value="1"/>
</dbReference>
<protein>
    <submittedName>
        <fullName evidence="7">Disease resistance protein RPM1</fullName>
    </submittedName>
</protein>
<dbReference type="PANTHER" id="PTHR47262:SF1">
    <property type="entry name" value="OS02G0132600 PROTEIN"/>
    <property type="match status" value="1"/>
</dbReference>
<keyword evidence="1" id="KW-0433">Leucine-rich repeat</keyword>
<keyword evidence="8" id="KW-1185">Reference proteome</keyword>
<dbReference type="GO" id="GO:0043531">
    <property type="term" value="F:ADP binding"/>
    <property type="evidence" value="ECO:0007669"/>
    <property type="project" value="InterPro"/>
</dbReference>
<evidence type="ECO:0000313" key="8">
    <source>
        <dbReference type="Proteomes" id="UP000501690"/>
    </source>
</evidence>
<proteinExistence type="predicted"/>
<evidence type="ECO:0000256" key="2">
    <source>
        <dbReference type="ARBA" id="ARBA00022737"/>
    </source>
</evidence>
<dbReference type="Pfam" id="PF01535">
    <property type="entry name" value="PPR"/>
    <property type="match status" value="1"/>
</dbReference>
<dbReference type="SUPFAM" id="SSF52540">
    <property type="entry name" value="P-loop containing nucleoside triphosphate hydrolases"/>
    <property type="match status" value="1"/>
</dbReference>
<feature type="region of interest" description="Disordered" evidence="4">
    <location>
        <begin position="830"/>
        <end position="851"/>
    </location>
</feature>
<dbReference type="InterPro" id="IPR027417">
    <property type="entry name" value="P-loop_NTPase"/>
</dbReference>
<name>A0A4D6LFR1_VIGUN</name>
<dbReference type="InterPro" id="IPR002885">
    <property type="entry name" value="PPR_rpt"/>
</dbReference>
<reference evidence="7 8" key="1">
    <citation type="submission" date="2019-04" db="EMBL/GenBank/DDBJ databases">
        <title>An improved genome assembly and genetic linkage map for asparagus bean, Vigna unguiculata ssp. sesquipedialis.</title>
        <authorList>
            <person name="Xia Q."/>
            <person name="Zhang R."/>
            <person name="Dong Y."/>
        </authorList>
    </citation>
    <scope>NUCLEOTIDE SEQUENCE [LARGE SCALE GENOMIC DNA]</scope>
    <source>
        <tissue evidence="7">Leaf</tissue>
    </source>
</reference>
<evidence type="ECO:0000259" key="6">
    <source>
        <dbReference type="Pfam" id="PF23282"/>
    </source>
</evidence>
<dbReference type="PRINTS" id="PR00364">
    <property type="entry name" value="DISEASERSIST"/>
</dbReference>
<dbReference type="PROSITE" id="PS51375">
    <property type="entry name" value="PPR"/>
    <property type="match status" value="1"/>
</dbReference>
<dbReference type="InterPro" id="IPR032675">
    <property type="entry name" value="LRR_dom_sf"/>
</dbReference>
<evidence type="ECO:0000256" key="4">
    <source>
        <dbReference type="SAM" id="MobiDB-lite"/>
    </source>
</evidence>
<dbReference type="Gene3D" id="1.10.8.430">
    <property type="entry name" value="Helical domain of apoptotic protease-activating factors"/>
    <property type="match status" value="1"/>
</dbReference>
<feature type="repeat" description="PPR" evidence="3">
    <location>
        <begin position="492"/>
        <end position="526"/>
    </location>
</feature>
<dbReference type="Pfam" id="PF13041">
    <property type="entry name" value="PPR_2"/>
    <property type="match status" value="1"/>
</dbReference>
<dbReference type="InterPro" id="IPR002182">
    <property type="entry name" value="NB-ARC"/>
</dbReference>
<evidence type="ECO:0000256" key="3">
    <source>
        <dbReference type="PROSITE-ProRule" id="PRU00708"/>
    </source>
</evidence>
<feature type="domain" description="Disease resistance protein Roq1-like winged-helix" evidence="6">
    <location>
        <begin position="1130"/>
        <end position="1199"/>
    </location>
</feature>
<dbReference type="InterPro" id="IPR011990">
    <property type="entry name" value="TPR-like_helical_dom_sf"/>
</dbReference>
<dbReference type="NCBIfam" id="TIGR00756">
    <property type="entry name" value="PPR"/>
    <property type="match status" value="1"/>
</dbReference>